<dbReference type="HOGENOM" id="CLU_2782904_0_0_1"/>
<keyword evidence="2" id="KW-1185">Reference proteome</keyword>
<evidence type="ECO:0000313" key="2">
    <source>
        <dbReference type="Proteomes" id="UP000054018"/>
    </source>
</evidence>
<evidence type="ECO:0008006" key="3">
    <source>
        <dbReference type="Google" id="ProtNLM"/>
    </source>
</evidence>
<feature type="non-terminal residue" evidence="1">
    <location>
        <position position="69"/>
    </location>
</feature>
<dbReference type="OrthoDB" id="3224744at2759"/>
<dbReference type="Proteomes" id="UP000054018">
    <property type="component" value="Unassembled WGS sequence"/>
</dbReference>
<protein>
    <recommendedName>
        <fullName evidence="3">Anaphase-promoting complex subunit 5</fullName>
    </recommendedName>
</protein>
<evidence type="ECO:0000313" key="1">
    <source>
        <dbReference type="EMBL" id="KIK28765.1"/>
    </source>
</evidence>
<proteinExistence type="predicted"/>
<dbReference type="AlphaFoldDB" id="A0A0C9YUP7"/>
<name>A0A0C9YUP7_9AGAM</name>
<reference evidence="2" key="2">
    <citation type="submission" date="2015-01" db="EMBL/GenBank/DDBJ databases">
        <title>Evolutionary Origins and Diversification of the Mycorrhizal Mutualists.</title>
        <authorList>
            <consortium name="DOE Joint Genome Institute"/>
            <consortium name="Mycorrhizal Genomics Consortium"/>
            <person name="Kohler A."/>
            <person name="Kuo A."/>
            <person name="Nagy L.G."/>
            <person name="Floudas D."/>
            <person name="Copeland A."/>
            <person name="Barry K.W."/>
            <person name="Cichocki N."/>
            <person name="Veneault-Fourrey C."/>
            <person name="LaButti K."/>
            <person name="Lindquist E.A."/>
            <person name="Lipzen A."/>
            <person name="Lundell T."/>
            <person name="Morin E."/>
            <person name="Murat C."/>
            <person name="Riley R."/>
            <person name="Ohm R."/>
            <person name="Sun H."/>
            <person name="Tunlid A."/>
            <person name="Henrissat B."/>
            <person name="Grigoriev I.V."/>
            <person name="Hibbett D.S."/>
            <person name="Martin F."/>
        </authorList>
    </citation>
    <scope>NUCLEOTIDE SEQUENCE [LARGE SCALE GENOMIC DNA]</scope>
    <source>
        <strain evidence="2">441</strain>
    </source>
</reference>
<gene>
    <name evidence="1" type="ORF">PISMIDRAFT_34441</name>
</gene>
<dbReference type="EMBL" id="KN833691">
    <property type="protein sequence ID" value="KIK28765.1"/>
    <property type="molecule type" value="Genomic_DNA"/>
</dbReference>
<organism evidence="1 2">
    <name type="scientific">Pisolithus microcarpus 441</name>
    <dbReference type="NCBI Taxonomy" id="765257"/>
    <lineage>
        <taxon>Eukaryota</taxon>
        <taxon>Fungi</taxon>
        <taxon>Dikarya</taxon>
        <taxon>Basidiomycota</taxon>
        <taxon>Agaricomycotina</taxon>
        <taxon>Agaricomycetes</taxon>
        <taxon>Agaricomycetidae</taxon>
        <taxon>Boletales</taxon>
        <taxon>Sclerodermatineae</taxon>
        <taxon>Pisolithaceae</taxon>
        <taxon>Pisolithus</taxon>
    </lineage>
</organism>
<sequence>GYSDHVISLHNLACDLRRRYMKTAAVSDLQESIKLHCTALELHPPRDHNQSSMLHELTLCLSTGYDKLG</sequence>
<reference evidence="1 2" key="1">
    <citation type="submission" date="2014-04" db="EMBL/GenBank/DDBJ databases">
        <authorList>
            <consortium name="DOE Joint Genome Institute"/>
            <person name="Kuo A."/>
            <person name="Kohler A."/>
            <person name="Costa M.D."/>
            <person name="Nagy L.G."/>
            <person name="Floudas D."/>
            <person name="Copeland A."/>
            <person name="Barry K.W."/>
            <person name="Cichocki N."/>
            <person name="Veneault-Fourrey C."/>
            <person name="LaButti K."/>
            <person name="Lindquist E.A."/>
            <person name="Lipzen A."/>
            <person name="Lundell T."/>
            <person name="Morin E."/>
            <person name="Murat C."/>
            <person name="Sun H."/>
            <person name="Tunlid A."/>
            <person name="Henrissat B."/>
            <person name="Grigoriev I.V."/>
            <person name="Hibbett D.S."/>
            <person name="Martin F."/>
            <person name="Nordberg H.P."/>
            <person name="Cantor M.N."/>
            <person name="Hua S.X."/>
        </authorList>
    </citation>
    <scope>NUCLEOTIDE SEQUENCE [LARGE SCALE GENOMIC DNA]</scope>
    <source>
        <strain evidence="1 2">441</strain>
    </source>
</reference>
<accession>A0A0C9YUP7</accession>
<feature type="non-terminal residue" evidence="1">
    <location>
        <position position="1"/>
    </location>
</feature>